<feature type="non-terminal residue" evidence="2">
    <location>
        <position position="1"/>
    </location>
</feature>
<dbReference type="PRINTS" id="PR01713">
    <property type="entry name" value="NUCEPIMERASE"/>
</dbReference>
<dbReference type="InterPro" id="IPR036291">
    <property type="entry name" value="NAD(P)-bd_dom_sf"/>
</dbReference>
<dbReference type="Gene3D" id="3.90.25.10">
    <property type="entry name" value="UDP-galactose 4-epimerase, domain 1"/>
    <property type="match status" value="1"/>
</dbReference>
<reference evidence="2" key="1">
    <citation type="submission" date="2018-05" db="EMBL/GenBank/DDBJ databases">
        <authorList>
            <person name="Lanie J.A."/>
            <person name="Ng W.-L."/>
            <person name="Kazmierczak K.M."/>
            <person name="Andrzejewski T.M."/>
            <person name="Davidsen T.M."/>
            <person name="Wayne K.J."/>
            <person name="Tettelin H."/>
            <person name="Glass J.I."/>
            <person name="Rusch D."/>
            <person name="Podicherti R."/>
            <person name="Tsui H.-C.T."/>
            <person name="Winkler M.E."/>
        </authorList>
    </citation>
    <scope>NUCLEOTIDE SEQUENCE</scope>
</reference>
<name>A0A382DHH0_9ZZZZ</name>
<gene>
    <name evidence="2" type="ORF">METZ01_LOCUS189985</name>
</gene>
<dbReference type="SUPFAM" id="SSF51735">
    <property type="entry name" value="NAD(P)-binding Rossmann-fold domains"/>
    <property type="match status" value="1"/>
</dbReference>
<feature type="domain" description="NAD(P)-binding" evidence="1">
    <location>
        <begin position="4"/>
        <end position="306"/>
    </location>
</feature>
<accession>A0A382DHH0</accession>
<proteinExistence type="predicted"/>
<dbReference type="AlphaFoldDB" id="A0A382DHH0"/>
<dbReference type="Pfam" id="PF16363">
    <property type="entry name" value="GDP_Man_Dehyd"/>
    <property type="match status" value="1"/>
</dbReference>
<organism evidence="2">
    <name type="scientific">marine metagenome</name>
    <dbReference type="NCBI Taxonomy" id="408172"/>
    <lineage>
        <taxon>unclassified sequences</taxon>
        <taxon>metagenomes</taxon>
        <taxon>ecological metagenomes</taxon>
    </lineage>
</organism>
<protein>
    <recommendedName>
        <fullName evidence="1">NAD(P)-binding domain-containing protein</fullName>
    </recommendedName>
</protein>
<sequence>VNILVTGGVGFIGSHVCERLLEIGHAVCALDDLNDFYDPAIKQNTLRELQSRAQSFSFVHADITNRSEVDEVLGSMAFDQIIHLAARAGVRPSLEEPALYQRVNVEGTVNLLESAREHSVNKITVASSSSVYGVNSEVPFSETDPIFSAISPYAASKLACEALGHVYHHVHGMDICMLRFFTVYGPRQRPDLAIHKFARLMHAGQPIPVYGDGNTSRDYTYVDDTVDGVVAATEKEFGFEIINLGESQTVELKRLIELIEQAMGVKAEINHQPAQPGDVPITFANIEKAQDLLGYSPQTKIEDGIPRFIEWFRQQNP</sequence>
<dbReference type="Gene3D" id="3.40.50.720">
    <property type="entry name" value="NAD(P)-binding Rossmann-like Domain"/>
    <property type="match status" value="1"/>
</dbReference>
<dbReference type="EMBL" id="UINC01039121">
    <property type="protein sequence ID" value="SVB37131.1"/>
    <property type="molecule type" value="Genomic_DNA"/>
</dbReference>
<dbReference type="PANTHER" id="PTHR43000">
    <property type="entry name" value="DTDP-D-GLUCOSE 4,6-DEHYDRATASE-RELATED"/>
    <property type="match status" value="1"/>
</dbReference>
<evidence type="ECO:0000259" key="1">
    <source>
        <dbReference type="Pfam" id="PF16363"/>
    </source>
</evidence>
<dbReference type="InterPro" id="IPR016040">
    <property type="entry name" value="NAD(P)-bd_dom"/>
</dbReference>
<evidence type="ECO:0000313" key="2">
    <source>
        <dbReference type="EMBL" id="SVB37131.1"/>
    </source>
</evidence>